<dbReference type="EMBL" id="BSDD01000002">
    <property type="protein sequence ID" value="GLH69467.1"/>
    <property type="molecule type" value="Genomic_DNA"/>
</dbReference>
<keyword evidence="3 6" id="KW-0812">Transmembrane</keyword>
<feature type="transmembrane region" description="Helical" evidence="6">
    <location>
        <begin position="84"/>
        <end position="104"/>
    </location>
</feature>
<name>A0ABQ5Q4D4_9BACT</name>
<evidence type="ECO:0000256" key="5">
    <source>
        <dbReference type="ARBA" id="ARBA00023136"/>
    </source>
</evidence>
<dbReference type="PANTHER" id="PTHR23291:SF115">
    <property type="entry name" value="MODULATOR OF FTSH PROTEASE YCCA"/>
    <property type="match status" value="1"/>
</dbReference>
<dbReference type="Proteomes" id="UP001165089">
    <property type="component" value="Unassembled WGS sequence"/>
</dbReference>
<organism evidence="7 8">
    <name type="scientific">Geothrix rubra</name>
    <dbReference type="NCBI Taxonomy" id="2927977"/>
    <lineage>
        <taxon>Bacteria</taxon>
        <taxon>Pseudomonadati</taxon>
        <taxon>Acidobacteriota</taxon>
        <taxon>Holophagae</taxon>
        <taxon>Holophagales</taxon>
        <taxon>Holophagaceae</taxon>
        <taxon>Geothrix</taxon>
    </lineage>
</organism>
<proteinExistence type="inferred from homology"/>
<evidence type="ECO:0000256" key="6">
    <source>
        <dbReference type="RuleBase" id="RU004379"/>
    </source>
</evidence>
<feature type="transmembrane region" description="Helical" evidence="6">
    <location>
        <begin position="200"/>
        <end position="221"/>
    </location>
</feature>
<dbReference type="PANTHER" id="PTHR23291">
    <property type="entry name" value="BAX INHIBITOR-RELATED"/>
    <property type="match status" value="1"/>
</dbReference>
<comment type="subcellular location">
    <subcellularLocation>
        <location evidence="1">Cell membrane</location>
        <topology evidence="1">Multi-pass membrane protein</topology>
    </subcellularLocation>
</comment>
<feature type="transmembrane region" description="Helical" evidence="6">
    <location>
        <begin position="110"/>
        <end position="132"/>
    </location>
</feature>
<comment type="similarity">
    <text evidence="6">Belongs to the BI1 family.</text>
</comment>
<dbReference type="Pfam" id="PF01027">
    <property type="entry name" value="Bax1-I"/>
    <property type="match status" value="1"/>
</dbReference>
<gene>
    <name evidence="7" type="ORF">GETHPA_10000</name>
</gene>
<protein>
    <submittedName>
        <fullName evidence="7">BAX inhibitor protein</fullName>
    </submittedName>
</protein>
<keyword evidence="2" id="KW-1003">Cell membrane</keyword>
<evidence type="ECO:0000256" key="1">
    <source>
        <dbReference type="ARBA" id="ARBA00004651"/>
    </source>
</evidence>
<sequence length="227" mass="24265">MEYRQPWQQVSAGARDRAAFIRSVYLWLMGGFAVAALGALSAPMVARALVPVVGSFFGWVLFGVQFGTLLFASAVRRRQPLNRLAFALFTFVSGVIAGLVALVVAEGAGFQPVLTAFGMTGGVFLTLTTTAFVSKKDFSFLRNFVIVGIAVMFFGGLAAAIFHLEAFGLVISGVAVIACSAKLLWDTSTMLRTEDFSDPAGFALALFVSLYNILIALMNLLGGGRRR</sequence>
<feature type="transmembrane region" description="Helical" evidence="6">
    <location>
        <begin position="144"/>
        <end position="164"/>
    </location>
</feature>
<dbReference type="RefSeq" id="WP_285723487.1">
    <property type="nucleotide sequence ID" value="NZ_BSDD01000002.1"/>
</dbReference>
<dbReference type="InterPro" id="IPR006214">
    <property type="entry name" value="Bax_inhibitor_1-related"/>
</dbReference>
<evidence type="ECO:0000256" key="4">
    <source>
        <dbReference type="ARBA" id="ARBA00022989"/>
    </source>
</evidence>
<keyword evidence="4 6" id="KW-1133">Transmembrane helix</keyword>
<keyword evidence="8" id="KW-1185">Reference proteome</keyword>
<evidence type="ECO:0000256" key="2">
    <source>
        <dbReference type="ARBA" id="ARBA00022475"/>
    </source>
</evidence>
<feature type="transmembrane region" description="Helical" evidence="6">
    <location>
        <begin position="52"/>
        <end position="72"/>
    </location>
</feature>
<keyword evidence="5 6" id="KW-0472">Membrane</keyword>
<accession>A0ABQ5Q4D4</accession>
<evidence type="ECO:0000313" key="8">
    <source>
        <dbReference type="Proteomes" id="UP001165089"/>
    </source>
</evidence>
<comment type="caution">
    <text evidence="7">The sequence shown here is derived from an EMBL/GenBank/DDBJ whole genome shotgun (WGS) entry which is preliminary data.</text>
</comment>
<feature type="transmembrane region" description="Helical" evidence="6">
    <location>
        <begin position="24"/>
        <end position="46"/>
    </location>
</feature>
<evidence type="ECO:0000313" key="7">
    <source>
        <dbReference type="EMBL" id="GLH69467.1"/>
    </source>
</evidence>
<reference evidence="7 8" key="1">
    <citation type="journal article" date="2023" name="Antonie Van Leeuwenhoek">
        <title>Mesoterricola silvestris gen. nov., sp. nov., Mesoterricola sediminis sp. nov., Geothrix oryzae sp. nov., Geothrix edaphica sp. nov., Geothrix rubra sp. nov., and Geothrix limicola sp. nov., six novel members of Acidobacteriota isolated from soils.</title>
        <authorList>
            <person name="Itoh H."/>
            <person name="Sugisawa Y."/>
            <person name="Mise K."/>
            <person name="Xu Z."/>
            <person name="Kuniyasu M."/>
            <person name="Ushijima N."/>
            <person name="Kawano K."/>
            <person name="Kobayashi E."/>
            <person name="Shiratori Y."/>
            <person name="Masuda Y."/>
            <person name="Senoo K."/>
        </authorList>
    </citation>
    <scope>NUCLEOTIDE SEQUENCE [LARGE SCALE GENOMIC DNA]</scope>
    <source>
        <strain evidence="7 8">Red803</strain>
    </source>
</reference>
<evidence type="ECO:0000256" key="3">
    <source>
        <dbReference type="ARBA" id="ARBA00022692"/>
    </source>
</evidence>